<feature type="region of interest" description="Disordered" evidence="1">
    <location>
        <begin position="74"/>
        <end position="96"/>
    </location>
</feature>
<feature type="signal peptide" evidence="2">
    <location>
        <begin position="1"/>
        <end position="19"/>
    </location>
</feature>
<accession>A0ABU9Y7B1</accession>
<evidence type="ECO:0000256" key="1">
    <source>
        <dbReference type="SAM" id="MobiDB-lite"/>
    </source>
</evidence>
<comment type="caution">
    <text evidence="3">The sequence shown here is derived from an EMBL/GenBank/DDBJ whole genome shotgun (WGS) entry which is preliminary data.</text>
</comment>
<name>A0ABU9Y7B1_9SPHN</name>
<sequence>MRRFIVAALATAFASPAMAQTAPQRQDDQAIAGAAATLANPETAHAAGRAMAKMTGAILDTRVDELQRAADALRDRPNADPNAPHTVRDMVAGGDPTVERRVEERTEHSVATAGAAVRAAAVMVPELRATMAELRRNFQQALDEIDRR</sequence>
<dbReference type="EMBL" id="JBDIME010000019">
    <property type="protein sequence ID" value="MEN2791685.1"/>
    <property type="molecule type" value="Genomic_DNA"/>
</dbReference>
<dbReference type="Proteomes" id="UP001419910">
    <property type="component" value="Unassembled WGS sequence"/>
</dbReference>
<dbReference type="RefSeq" id="WP_343892064.1">
    <property type="nucleotide sequence ID" value="NZ_BAAAEH010000050.1"/>
</dbReference>
<evidence type="ECO:0000313" key="3">
    <source>
        <dbReference type="EMBL" id="MEN2791685.1"/>
    </source>
</evidence>
<evidence type="ECO:0000256" key="2">
    <source>
        <dbReference type="SAM" id="SignalP"/>
    </source>
</evidence>
<reference evidence="3 4" key="1">
    <citation type="submission" date="2024-05" db="EMBL/GenBank/DDBJ databases">
        <authorList>
            <person name="Liu Q."/>
            <person name="Xin Y.-H."/>
        </authorList>
    </citation>
    <scope>NUCLEOTIDE SEQUENCE [LARGE SCALE GENOMIC DNA]</scope>
    <source>
        <strain evidence="3 4">CGMCC 1.10181</strain>
    </source>
</reference>
<protein>
    <submittedName>
        <fullName evidence="3">Uncharacterized protein</fullName>
    </submittedName>
</protein>
<gene>
    <name evidence="3" type="ORF">ABC974_18790</name>
</gene>
<organism evidence="3 4">
    <name type="scientific">Sphingomonas oligophenolica</name>
    <dbReference type="NCBI Taxonomy" id="301154"/>
    <lineage>
        <taxon>Bacteria</taxon>
        <taxon>Pseudomonadati</taxon>
        <taxon>Pseudomonadota</taxon>
        <taxon>Alphaproteobacteria</taxon>
        <taxon>Sphingomonadales</taxon>
        <taxon>Sphingomonadaceae</taxon>
        <taxon>Sphingomonas</taxon>
    </lineage>
</organism>
<evidence type="ECO:0000313" key="4">
    <source>
        <dbReference type="Proteomes" id="UP001419910"/>
    </source>
</evidence>
<proteinExistence type="predicted"/>
<keyword evidence="2" id="KW-0732">Signal</keyword>
<keyword evidence="4" id="KW-1185">Reference proteome</keyword>
<feature type="chain" id="PRO_5046081664" evidence="2">
    <location>
        <begin position="20"/>
        <end position="148"/>
    </location>
</feature>